<feature type="domain" description="Glycosyltransferase 2-like" evidence="3">
    <location>
        <begin position="42"/>
        <end position="104"/>
    </location>
</feature>
<sequence length="118" mass="13325">MIFVIYILLISMFLYSGMLLWFIIGNMFSESKPDSTETPPVSVVIAIRNGENTLSELLSDLESQDYSGDMEFILVDDMSEDSTGNLIREKAAEDKRFKYESSTNGDSSLNYKKRALDA</sequence>
<gene>
    <name evidence="4" type="ORF">METZ01_LOCUS342067</name>
</gene>
<dbReference type="InterPro" id="IPR029044">
    <property type="entry name" value="Nucleotide-diphossugar_trans"/>
</dbReference>
<proteinExistence type="predicted"/>
<protein>
    <recommendedName>
        <fullName evidence="3">Glycosyltransferase 2-like domain-containing protein</fullName>
    </recommendedName>
</protein>
<dbReference type="SUPFAM" id="SSF53448">
    <property type="entry name" value="Nucleotide-diphospho-sugar transferases"/>
    <property type="match status" value="1"/>
</dbReference>
<organism evidence="4">
    <name type="scientific">marine metagenome</name>
    <dbReference type="NCBI Taxonomy" id="408172"/>
    <lineage>
        <taxon>unclassified sequences</taxon>
        <taxon>metagenomes</taxon>
        <taxon>ecological metagenomes</taxon>
    </lineage>
</organism>
<keyword evidence="2" id="KW-0812">Transmembrane</keyword>
<reference evidence="4" key="1">
    <citation type="submission" date="2018-05" db="EMBL/GenBank/DDBJ databases">
        <authorList>
            <person name="Lanie J.A."/>
            <person name="Ng W.-L."/>
            <person name="Kazmierczak K.M."/>
            <person name="Andrzejewski T.M."/>
            <person name="Davidsen T.M."/>
            <person name="Wayne K.J."/>
            <person name="Tettelin H."/>
            <person name="Glass J.I."/>
            <person name="Rusch D."/>
            <person name="Podicherti R."/>
            <person name="Tsui H.-C.T."/>
            <person name="Winkler M.E."/>
        </authorList>
    </citation>
    <scope>NUCLEOTIDE SEQUENCE</scope>
</reference>
<feature type="non-terminal residue" evidence="4">
    <location>
        <position position="118"/>
    </location>
</feature>
<feature type="compositionally biased region" description="Polar residues" evidence="1">
    <location>
        <begin position="100"/>
        <end position="110"/>
    </location>
</feature>
<feature type="transmembrane region" description="Helical" evidence="2">
    <location>
        <begin position="6"/>
        <end position="24"/>
    </location>
</feature>
<dbReference type="EMBL" id="UINC01117055">
    <property type="protein sequence ID" value="SVC89213.1"/>
    <property type="molecule type" value="Genomic_DNA"/>
</dbReference>
<keyword evidence="2" id="KW-0472">Membrane</keyword>
<dbReference type="AlphaFoldDB" id="A0A382QUP6"/>
<keyword evidence="2" id="KW-1133">Transmembrane helix</keyword>
<dbReference type="InterPro" id="IPR001173">
    <property type="entry name" value="Glyco_trans_2-like"/>
</dbReference>
<feature type="region of interest" description="Disordered" evidence="1">
    <location>
        <begin position="98"/>
        <end position="118"/>
    </location>
</feature>
<evidence type="ECO:0000259" key="3">
    <source>
        <dbReference type="Pfam" id="PF00535"/>
    </source>
</evidence>
<evidence type="ECO:0000313" key="4">
    <source>
        <dbReference type="EMBL" id="SVC89213.1"/>
    </source>
</evidence>
<evidence type="ECO:0000256" key="1">
    <source>
        <dbReference type="SAM" id="MobiDB-lite"/>
    </source>
</evidence>
<dbReference type="Gene3D" id="3.90.550.10">
    <property type="entry name" value="Spore Coat Polysaccharide Biosynthesis Protein SpsA, Chain A"/>
    <property type="match status" value="1"/>
</dbReference>
<accession>A0A382QUP6</accession>
<evidence type="ECO:0000256" key="2">
    <source>
        <dbReference type="SAM" id="Phobius"/>
    </source>
</evidence>
<name>A0A382QUP6_9ZZZZ</name>
<dbReference type="Pfam" id="PF00535">
    <property type="entry name" value="Glycos_transf_2"/>
    <property type="match status" value="1"/>
</dbReference>